<evidence type="ECO:0000256" key="2">
    <source>
        <dbReference type="ARBA" id="ARBA00005009"/>
    </source>
</evidence>
<reference evidence="14" key="1">
    <citation type="journal article" date="2016" name="Genome Announc.">
        <title>Genome sequences of three species of Hanseniaspora isolated from spontaneous wine fermentations.</title>
        <authorList>
            <person name="Sternes P.R."/>
            <person name="Lee D."/>
            <person name="Kutyna D.R."/>
            <person name="Borneman A.R."/>
        </authorList>
    </citation>
    <scope>NUCLEOTIDE SEQUENCE [LARGE SCALE GENOMIC DNA]</scope>
    <source>
        <strain evidence="14">AWRI3578</strain>
    </source>
</reference>
<dbReference type="GO" id="GO:0046820">
    <property type="term" value="F:4-amino-4-deoxychorismate synthase activity"/>
    <property type="evidence" value="ECO:0007669"/>
    <property type="project" value="UniProtKB-EC"/>
</dbReference>
<evidence type="ECO:0000313" key="13">
    <source>
        <dbReference type="EMBL" id="OEJ83551.1"/>
    </source>
</evidence>
<comment type="similarity">
    <text evidence="3">In the C-terminal section; belongs to the anthranilate synthase component I family.</text>
</comment>
<evidence type="ECO:0000256" key="1">
    <source>
        <dbReference type="ARBA" id="ARBA00001000"/>
    </source>
</evidence>
<dbReference type="OrthoDB" id="64220at2759"/>
<comment type="caution">
    <text evidence="13">The sequence shown here is derived from an EMBL/GenBank/DDBJ whole genome shotgun (WGS) entry which is preliminary data.</text>
</comment>
<evidence type="ECO:0000256" key="6">
    <source>
        <dbReference type="ARBA" id="ARBA00022909"/>
    </source>
</evidence>
<dbReference type="GO" id="GO:0046654">
    <property type="term" value="P:tetrahydrofolate biosynthetic process"/>
    <property type="evidence" value="ECO:0007669"/>
    <property type="project" value="UniProtKB-UniPathway"/>
</dbReference>
<evidence type="ECO:0000259" key="11">
    <source>
        <dbReference type="Pfam" id="PF00425"/>
    </source>
</evidence>
<protein>
    <recommendedName>
        <fullName evidence="4">aminodeoxychorismate synthase</fullName>
        <ecNumber evidence="4">2.6.1.85</ecNumber>
    </recommendedName>
    <alternativeName>
        <fullName evidence="8">Para-aminobenzoate synthase</fullName>
    </alternativeName>
    <alternativeName>
        <fullName evidence="9">p-aminobenzoic acid synthase</fullName>
    </alternativeName>
</protein>
<dbReference type="PRINTS" id="PR00095">
    <property type="entry name" value="ANTSNTHASEI"/>
</dbReference>
<accession>A0A1E5R9K3</accession>
<keyword evidence="14" id="KW-1185">Reference proteome</keyword>
<dbReference type="SUPFAM" id="SSF52317">
    <property type="entry name" value="Class I glutamine amidotransferase-like"/>
    <property type="match status" value="1"/>
</dbReference>
<dbReference type="EMBL" id="LPNL01000007">
    <property type="protein sequence ID" value="OEJ83551.1"/>
    <property type="molecule type" value="Genomic_DNA"/>
</dbReference>
<dbReference type="PANTHER" id="PTHR11236:SF18">
    <property type="entry name" value="AMINODEOXYCHORISMATE SYNTHASE"/>
    <property type="match status" value="1"/>
</dbReference>
<comment type="pathway">
    <text evidence="2">Cofactor biosynthesis; tetrahydrofolate biosynthesis; 4-aminobenzoate from chorismate: step 1/2.</text>
</comment>
<evidence type="ECO:0000256" key="5">
    <source>
        <dbReference type="ARBA" id="ARBA00022679"/>
    </source>
</evidence>
<dbReference type="Pfam" id="PF00425">
    <property type="entry name" value="Chorismate_bind"/>
    <property type="match status" value="1"/>
</dbReference>
<feature type="domain" description="Glutamine amidotransferase" evidence="10">
    <location>
        <begin position="7"/>
        <end position="249"/>
    </location>
</feature>
<comment type="catalytic activity">
    <reaction evidence="1">
        <text>chorismate + L-glutamine = 4-amino-4-deoxychorismate + L-glutamate</text>
        <dbReference type="Rhea" id="RHEA:11672"/>
        <dbReference type="ChEBI" id="CHEBI:29748"/>
        <dbReference type="ChEBI" id="CHEBI:29985"/>
        <dbReference type="ChEBI" id="CHEBI:58359"/>
        <dbReference type="ChEBI" id="CHEBI:58406"/>
        <dbReference type="EC" id="2.6.1.85"/>
    </reaction>
</comment>
<dbReference type="InterPro" id="IPR006221">
    <property type="entry name" value="TrpG/PapA_dom"/>
</dbReference>
<keyword evidence="7" id="KW-0315">Glutamine amidotransferase</keyword>
<dbReference type="InterPro" id="IPR017926">
    <property type="entry name" value="GATASE"/>
</dbReference>
<dbReference type="AlphaFoldDB" id="A0A1E5R9K3"/>
<dbReference type="CDD" id="cd01743">
    <property type="entry name" value="GATase1_Anthranilate_Synthase"/>
    <property type="match status" value="1"/>
</dbReference>
<evidence type="ECO:0000256" key="7">
    <source>
        <dbReference type="ARBA" id="ARBA00022962"/>
    </source>
</evidence>
<dbReference type="NCBIfam" id="TIGR01823">
    <property type="entry name" value="PabB-fungal"/>
    <property type="match status" value="1"/>
</dbReference>
<name>A0A1E5R9K3_9ASCO</name>
<evidence type="ECO:0000256" key="4">
    <source>
        <dbReference type="ARBA" id="ARBA00013139"/>
    </source>
</evidence>
<dbReference type="SUPFAM" id="SSF56322">
    <property type="entry name" value="ADC synthase"/>
    <property type="match status" value="1"/>
</dbReference>
<evidence type="ECO:0000259" key="12">
    <source>
        <dbReference type="Pfam" id="PF04715"/>
    </source>
</evidence>
<evidence type="ECO:0000256" key="3">
    <source>
        <dbReference type="ARBA" id="ARBA00005970"/>
    </source>
</evidence>
<proteinExistence type="inferred from homology"/>
<sequence>MLQVLYIDSYDSFAYNVTSLLKESLNDTFEDVYNEGSENFNLTHIQNDYYHTKGLEPCEKDMKLILEFYDFIVIGPGPGSPTSKKDTGIIYNLFQYIKQNVSLYRKVPIFGICLGFQTMCYHMDSETSNNKIAYLAKPVHGQIGNIEVVTEVGDYDADALKKMNVLYIKTNVDYLGTRYHSIYYDIASESDSKVIPFAFAKNLDYSNGKVDTNNPNVLMAGMIKDTNIMGVQYHLESCCSNHGKDMMMRYIKEIVLPQYDLSKGKTKESKLLESVEEKFEFLKQGVTVGETKKSSIQITKVHAADINDPLNLHLNLINYFKEKYGNCLMLGSLVKQKHRGEFSIFGVPDEKSSNIYFYDINEKSINKNSWRKNMSNSERIMDNQNRSDYYKFIEEKMIQWKHNLTIDQKFIEDFEYLPFVGGFLGILNYEMGDDVPEFSTLDKYENNINAIFAEVKHSIVWDHFADDFYFIDIHENPMDILWTKENTAFVENQLINVKQDCQLSNVSKSMDFGVESSKITDLNSYKEQFDLCQQYLNKGDSYELCLTCQSKVYLREEIDPLMLFCKLSNMNPAPFSSFMSFPNIKVNLLSSSPERFIKWDKDLECVELRPIKGTVSKKKDPGMTFAKAESILKTPKEFGENLMIVDLIRNDLYKLLEKVEIDSLMTVEEYETVYQLVSVIKGNTPLNKDLSGLDILKSSLPPGSMTGAPKIKSVELLQREIEIKDTNERGIYSGVTGFYSLNKKGDWSVNIRCLFSNDNKLWRLGAGGAITVLSDLEGEYEEMKIKLESAVQIF</sequence>
<feature type="domain" description="Chorismate-utilising enzyme C-terminal" evidence="11">
    <location>
        <begin position="523"/>
        <end position="786"/>
    </location>
</feature>
<dbReference type="GO" id="GO:0005737">
    <property type="term" value="C:cytoplasm"/>
    <property type="evidence" value="ECO:0007669"/>
    <property type="project" value="TreeGrafter"/>
</dbReference>
<dbReference type="GO" id="GO:0000162">
    <property type="term" value="P:L-tryptophan biosynthetic process"/>
    <property type="evidence" value="ECO:0007669"/>
    <property type="project" value="TreeGrafter"/>
</dbReference>
<organism evidence="13 14">
    <name type="scientific">Hanseniaspora opuntiae</name>
    <dbReference type="NCBI Taxonomy" id="211096"/>
    <lineage>
        <taxon>Eukaryota</taxon>
        <taxon>Fungi</taxon>
        <taxon>Dikarya</taxon>
        <taxon>Ascomycota</taxon>
        <taxon>Saccharomycotina</taxon>
        <taxon>Saccharomycetes</taxon>
        <taxon>Saccharomycodales</taxon>
        <taxon>Saccharomycodaceae</taxon>
        <taxon>Hanseniaspora</taxon>
    </lineage>
</organism>
<dbReference type="InterPro" id="IPR005801">
    <property type="entry name" value="ADC_synthase"/>
</dbReference>
<dbReference type="GO" id="GO:0008153">
    <property type="term" value="P:4-aminobenzoate biosynthetic process"/>
    <property type="evidence" value="ECO:0007669"/>
    <property type="project" value="TreeGrafter"/>
</dbReference>
<dbReference type="PANTHER" id="PTHR11236">
    <property type="entry name" value="AMINOBENZOATE/ANTHRANILATE SYNTHASE"/>
    <property type="match status" value="1"/>
</dbReference>
<dbReference type="PROSITE" id="PS51273">
    <property type="entry name" value="GATASE_TYPE_1"/>
    <property type="match status" value="1"/>
</dbReference>
<feature type="domain" description="Anthranilate synthase component I N-terminal" evidence="12">
    <location>
        <begin position="315"/>
        <end position="469"/>
    </location>
</feature>
<dbReference type="InterPro" id="IPR019999">
    <property type="entry name" value="Anth_synth_I-like"/>
</dbReference>
<gene>
    <name evidence="13" type="ORF">AWRI3578_g3115</name>
</gene>
<dbReference type="UniPathway" id="UPA00077">
    <property type="reaction ID" value="UER00149"/>
</dbReference>
<evidence type="ECO:0000256" key="8">
    <source>
        <dbReference type="ARBA" id="ARBA00031329"/>
    </source>
</evidence>
<dbReference type="Proteomes" id="UP000095605">
    <property type="component" value="Unassembled WGS sequence"/>
</dbReference>
<dbReference type="Gene3D" id="3.60.120.10">
    <property type="entry name" value="Anthranilate synthase"/>
    <property type="match status" value="1"/>
</dbReference>
<evidence type="ECO:0000256" key="9">
    <source>
        <dbReference type="ARBA" id="ARBA00031904"/>
    </source>
</evidence>
<keyword evidence="6" id="KW-0289">Folate biosynthesis</keyword>
<dbReference type="InterPro" id="IPR006805">
    <property type="entry name" value="Anth_synth_I_N"/>
</dbReference>
<dbReference type="Gene3D" id="3.40.50.880">
    <property type="match status" value="1"/>
</dbReference>
<evidence type="ECO:0000259" key="10">
    <source>
        <dbReference type="Pfam" id="PF00117"/>
    </source>
</evidence>
<keyword evidence="5" id="KW-0808">Transferase</keyword>
<dbReference type="EC" id="2.6.1.85" evidence="4"/>
<dbReference type="InterPro" id="IPR029062">
    <property type="entry name" value="Class_I_gatase-like"/>
</dbReference>
<dbReference type="Pfam" id="PF04715">
    <property type="entry name" value="Anth_synt_I_N"/>
    <property type="match status" value="1"/>
</dbReference>
<dbReference type="InterPro" id="IPR015890">
    <property type="entry name" value="Chorismate_C"/>
</dbReference>
<dbReference type="InterPro" id="IPR010117">
    <property type="entry name" value="PabB_fungal"/>
</dbReference>
<evidence type="ECO:0000313" key="14">
    <source>
        <dbReference type="Proteomes" id="UP000095605"/>
    </source>
</evidence>
<dbReference type="GO" id="GO:0046656">
    <property type="term" value="P:folic acid biosynthetic process"/>
    <property type="evidence" value="ECO:0007669"/>
    <property type="project" value="UniProtKB-KW"/>
</dbReference>
<dbReference type="Pfam" id="PF00117">
    <property type="entry name" value="GATase"/>
    <property type="match status" value="1"/>
</dbReference>